<dbReference type="GO" id="GO:0005988">
    <property type="term" value="P:lactose metabolic process"/>
    <property type="evidence" value="ECO:0007669"/>
    <property type="project" value="UniProtKB-KW"/>
</dbReference>
<comment type="similarity">
    <text evidence="1">Belongs to the carbohydrate kinase pfkB family.</text>
</comment>
<dbReference type="NCBIfam" id="TIGR03168">
    <property type="entry name" value="1-PFK"/>
    <property type="match status" value="1"/>
</dbReference>
<comment type="catalytic activity">
    <reaction evidence="7">
        <text>D-tagatofuranose 6-phosphate + ATP = D-tagatofuranose 1,6-bisphosphate + ADP + H(+)</text>
        <dbReference type="Rhea" id="RHEA:12420"/>
        <dbReference type="ChEBI" id="CHEBI:15378"/>
        <dbReference type="ChEBI" id="CHEBI:30616"/>
        <dbReference type="ChEBI" id="CHEBI:58694"/>
        <dbReference type="ChEBI" id="CHEBI:58695"/>
        <dbReference type="ChEBI" id="CHEBI:456216"/>
        <dbReference type="EC" id="2.7.1.144"/>
    </reaction>
</comment>
<dbReference type="NCBIfam" id="TIGR03828">
    <property type="entry name" value="pfkB"/>
    <property type="match status" value="1"/>
</dbReference>
<comment type="similarity">
    <text evidence="7">Belongs to the carbohydrate kinase PfkB family. LacC subfamily.</text>
</comment>
<dbReference type="SUPFAM" id="SSF53613">
    <property type="entry name" value="Ribokinase-like"/>
    <property type="match status" value="1"/>
</dbReference>
<evidence type="ECO:0000313" key="11">
    <source>
        <dbReference type="Proteomes" id="UP000823918"/>
    </source>
</evidence>
<comment type="pathway">
    <text evidence="7">Carbohydrate metabolism; D-tagatose 6-phosphate degradation; D-glyceraldehyde 3-phosphate and glycerone phosphate from D-tagatose 6-phosphate: step 1/2.</text>
</comment>
<accession>A0A9D2Q1E9</accession>
<comment type="catalytic activity">
    <reaction evidence="6 8">
        <text>beta-D-fructose 1-phosphate + ATP = beta-D-fructose 1,6-bisphosphate + ADP + H(+)</text>
        <dbReference type="Rhea" id="RHEA:14213"/>
        <dbReference type="ChEBI" id="CHEBI:15378"/>
        <dbReference type="ChEBI" id="CHEBI:30616"/>
        <dbReference type="ChEBI" id="CHEBI:32966"/>
        <dbReference type="ChEBI" id="CHEBI:138881"/>
        <dbReference type="ChEBI" id="CHEBI:456216"/>
        <dbReference type="EC" id="2.7.1.56"/>
    </reaction>
</comment>
<dbReference type="Pfam" id="PF00294">
    <property type="entry name" value="PfkB"/>
    <property type="match status" value="1"/>
</dbReference>
<evidence type="ECO:0000256" key="7">
    <source>
        <dbReference type="PIRNR" id="PIRNR000535"/>
    </source>
</evidence>
<proteinExistence type="inferred from homology"/>
<dbReference type="PANTHER" id="PTHR46566">
    <property type="entry name" value="1-PHOSPHOFRUCTOKINASE-RELATED"/>
    <property type="match status" value="1"/>
</dbReference>
<dbReference type="InterPro" id="IPR022463">
    <property type="entry name" value="1-PFruKinase"/>
</dbReference>
<dbReference type="GO" id="GO:0005829">
    <property type="term" value="C:cytosol"/>
    <property type="evidence" value="ECO:0007669"/>
    <property type="project" value="TreeGrafter"/>
</dbReference>
<dbReference type="GO" id="GO:0016052">
    <property type="term" value="P:carbohydrate catabolic process"/>
    <property type="evidence" value="ECO:0007669"/>
    <property type="project" value="UniProtKB-ARBA"/>
</dbReference>
<keyword evidence="3 7" id="KW-0547">Nucleotide-binding</keyword>
<evidence type="ECO:0000256" key="1">
    <source>
        <dbReference type="ARBA" id="ARBA00005380"/>
    </source>
</evidence>
<reference evidence="10" key="2">
    <citation type="submission" date="2021-04" db="EMBL/GenBank/DDBJ databases">
        <authorList>
            <person name="Gilroy R."/>
        </authorList>
    </citation>
    <scope>NUCLEOTIDE SEQUENCE</scope>
    <source>
        <strain evidence="10">5933</strain>
    </source>
</reference>
<keyword evidence="2 7" id="KW-0808">Transferase</keyword>
<evidence type="ECO:0000313" key="10">
    <source>
        <dbReference type="EMBL" id="HJC71178.1"/>
    </source>
</evidence>
<organism evidence="10 11">
    <name type="scientific">Candidatus Ruthenibacterium merdavium</name>
    <dbReference type="NCBI Taxonomy" id="2838752"/>
    <lineage>
        <taxon>Bacteria</taxon>
        <taxon>Bacillati</taxon>
        <taxon>Bacillota</taxon>
        <taxon>Clostridia</taxon>
        <taxon>Eubacteriales</taxon>
        <taxon>Oscillospiraceae</taxon>
        <taxon>Ruthenibacterium</taxon>
    </lineage>
</organism>
<evidence type="ECO:0000259" key="9">
    <source>
        <dbReference type="Pfam" id="PF00294"/>
    </source>
</evidence>
<dbReference type="InterPro" id="IPR011611">
    <property type="entry name" value="PfkB_dom"/>
</dbReference>
<comment type="caution">
    <text evidence="10">The sequence shown here is derived from an EMBL/GenBank/DDBJ whole genome shotgun (WGS) entry which is preliminary data.</text>
</comment>
<dbReference type="PANTHER" id="PTHR46566:SF1">
    <property type="entry name" value="1-PHOSPHOFRUCTOKINASE"/>
    <property type="match status" value="1"/>
</dbReference>
<dbReference type="CDD" id="cd01164">
    <property type="entry name" value="FruK_PfkB_like"/>
    <property type="match status" value="1"/>
</dbReference>
<dbReference type="GO" id="GO:0005524">
    <property type="term" value="F:ATP binding"/>
    <property type="evidence" value="ECO:0007669"/>
    <property type="project" value="UniProtKB-UniRule"/>
</dbReference>
<dbReference type="GO" id="GO:0009024">
    <property type="term" value="F:tagatose-6-phosphate kinase activity"/>
    <property type="evidence" value="ECO:0007669"/>
    <property type="project" value="UniProtKB-EC"/>
</dbReference>
<dbReference type="EMBL" id="DWWA01000001">
    <property type="protein sequence ID" value="HJC71178.1"/>
    <property type="molecule type" value="Genomic_DNA"/>
</dbReference>
<dbReference type="GO" id="GO:0044281">
    <property type="term" value="P:small molecule metabolic process"/>
    <property type="evidence" value="ECO:0007669"/>
    <property type="project" value="UniProtKB-ARBA"/>
</dbReference>
<evidence type="ECO:0000256" key="8">
    <source>
        <dbReference type="RuleBase" id="RU369061"/>
    </source>
</evidence>
<name>A0A9D2Q1E9_9FIRM</name>
<evidence type="ECO:0000256" key="6">
    <source>
        <dbReference type="ARBA" id="ARBA00047745"/>
    </source>
</evidence>
<dbReference type="Proteomes" id="UP000823918">
    <property type="component" value="Unassembled WGS sequence"/>
</dbReference>
<dbReference type="AlphaFoldDB" id="A0A9D2Q1E9"/>
<reference evidence="10" key="1">
    <citation type="journal article" date="2021" name="PeerJ">
        <title>Extensive microbial diversity within the chicken gut microbiome revealed by metagenomics and culture.</title>
        <authorList>
            <person name="Gilroy R."/>
            <person name="Ravi A."/>
            <person name="Getino M."/>
            <person name="Pursley I."/>
            <person name="Horton D.L."/>
            <person name="Alikhan N.F."/>
            <person name="Baker D."/>
            <person name="Gharbi K."/>
            <person name="Hall N."/>
            <person name="Watson M."/>
            <person name="Adriaenssens E.M."/>
            <person name="Foster-Nyarko E."/>
            <person name="Jarju S."/>
            <person name="Secka A."/>
            <person name="Antonio M."/>
            <person name="Oren A."/>
            <person name="Chaudhuri R.R."/>
            <person name="La Ragione R."/>
            <person name="Hildebrand F."/>
            <person name="Pallen M.J."/>
        </authorList>
    </citation>
    <scope>NUCLEOTIDE SEQUENCE</scope>
    <source>
        <strain evidence="10">5933</strain>
    </source>
</reference>
<evidence type="ECO:0000256" key="3">
    <source>
        <dbReference type="ARBA" id="ARBA00022741"/>
    </source>
</evidence>
<dbReference type="EC" id="2.7.1.144" evidence="7"/>
<evidence type="ECO:0000256" key="4">
    <source>
        <dbReference type="ARBA" id="ARBA00022777"/>
    </source>
</evidence>
<evidence type="ECO:0000256" key="5">
    <source>
        <dbReference type="ARBA" id="ARBA00022840"/>
    </source>
</evidence>
<keyword evidence="5 7" id="KW-0067">ATP-binding</keyword>
<dbReference type="PIRSF" id="PIRSF000535">
    <property type="entry name" value="1PFK/6PFK/LacC"/>
    <property type="match status" value="1"/>
</dbReference>
<feature type="domain" description="Carbohydrate kinase PfkB" evidence="9">
    <location>
        <begin position="7"/>
        <end position="284"/>
    </location>
</feature>
<dbReference type="GO" id="GO:0008662">
    <property type="term" value="F:1-phosphofructokinase activity"/>
    <property type="evidence" value="ECO:0007669"/>
    <property type="project" value="UniProtKB-UniRule"/>
</dbReference>
<dbReference type="FunFam" id="3.40.1190.20:FF:000001">
    <property type="entry name" value="Phosphofructokinase"/>
    <property type="match status" value="1"/>
</dbReference>
<dbReference type="InterPro" id="IPR017583">
    <property type="entry name" value="Tagatose/fructose_Pkinase"/>
</dbReference>
<sequence>MVYTVTLNPSLDYVVHLERLEKGALNRTQAEEIQCGGKGVNVSVVLSRLGVDTTALGFAAGFTGMALKDLLRQTGINEDLMLLPQGHTRINLKIKAQEETEINAQGPEITHEHLVQLMEQLKRLQKGDVLVLAGSVPKGLGDTLYADLVEMAQEKGGLAVVDAEGALLTNTLECRPFLIKPNHLELGHIFGKTLKTKEEVEQCAQLLQKKGARNILVSMAAEGALLLDENGSVYHLDAPVGTVKNSVGAGDSMVAGFLFGWLKWKNYFHALCMGVAAGSACAFSRELPFCEQIENIFQTLTSKKMKEKTDPFHKMEK</sequence>
<keyword evidence="7" id="KW-0423">Lactose metabolism</keyword>
<comment type="function">
    <text evidence="8">Catalyzes the ATP-dependent phosphorylation of fructose-l-phosphate to fructose-l,6-bisphosphate.</text>
</comment>
<keyword evidence="4 8" id="KW-0418">Kinase</keyword>
<dbReference type="InterPro" id="IPR029056">
    <property type="entry name" value="Ribokinase-like"/>
</dbReference>
<dbReference type="PROSITE" id="PS00584">
    <property type="entry name" value="PFKB_KINASES_2"/>
    <property type="match status" value="1"/>
</dbReference>
<gene>
    <name evidence="10" type="primary">pfkB</name>
    <name evidence="10" type="ORF">H9698_00060</name>
</gene>
<dbReference type="InterPro" id="IPR002173">
    <property type="entry name" value="Carboh/pur_kinase_PfkB_CS"/>
</dbReference>
<dbReference type="Gene3D" id="3.40.1190.20">
    <property type="match status" value="1"/>
</dbReference>
<protein>
    <recommendedName>
        <fullName evidence="7">Tagatose-6-phosphate kinase</fullName>
        <ecNumber evidence="7">2.7.1.144</ecNumber>
    </recommendedName>
</protein>
<evidence type="ECO:0000256" key="2">
    <source>
        <dbReference type="ARBA" id="ARBA00022679"/>
    </source>
</evidence>